<dbReference type="Gene3D" id="2.60.120.200">
    <property type="match status" value="1"/>
</dbReference>
<evidence type="ECO:0000256" key="4">
    <source>
        <dbReference type="ARBA" id="ARBA00022837"/>
    </source>
</evidence>
<dbReference type="GO" id="GO:0007154">
    <property type="term" value="P:cell communication"/>
    <property type="evidence" value="ECO:0007669"/>
    <property type="project" value="InterPro"/>
</dbReference>
<evidence type="ECO:0000259" key="5">
    <source>
        <dbReference type="PROSITE" id="PS51762"/>
    </source>
</evidence>
<dbReference type="PROSITE" id="PS51762">
    <property type="entry name" value="GH16_2"/>
    <property type="match status" value="1"/>
</dbReference>
<proteinExistence type="inferred from homology"/>
<gene>
    <name evidence="6" type="ORF">QWY81_11180</name>
</gene>
<keyword evidence="2" id="KW-0732">Signal</keyword>
<dbReference type="GO" id="GO:0016020">
    <property type="term" value="C:membrane"/>
    <property type="evidence" value="ECO:0007669"/>
    <property type="project" value="InterPro"/>
</dbReference>
<dbReference type="Pfam" id="PF00722">
    <property type="entry name" value="Glyco_hydro_16"/>
    <property type="match status" value="1"/>
</dbReference>
<dbReference type="GO" id="GO:0005975">
    <property type="term" value="P:carbohydrate metabolic process"/>
    <property type="evidence" value="ECO:0007669"/>
    <property type="project" value="InterPro"/>
</dbReference>
<dbReference type="Gene3D" id="2.60.40.2030">
    <property type="match status" value="1"/>
</dbReference>
<dbReference type="InterPro" id="IPR038081">
    <property type="entry name" value="CalX-like_sf"/>
</dbReference>
<dbReference type="RefSeq" id="WP_261972734.1">
    <property type="nucleotide sequence ID" value="NZ_CP103460.1"/>
</dbReference>
<dbReference type="NCBIfam" id="TIGR04183">
    <property type="entry name" value="Por_Secre_tail"/>
    <property type="match status" value="1"/>
</dbReference>
<keyword evidence="3" id="KW-0677">Repeat</keyword>
<dbReference type="Proteomes" id="UP001228636">
    <property type="component" value="Unassembled WGS sequence"/>
</dbReference>
<feature type="domain" description="GH16" evidence="5">
    <location>
        <begin position="8"/>
        <end position="303"/>
    </location>
</feature>
<name>A0AAJ1QXH8_9FLAO</name>
<evidence type="ECO:0000313" key="6">
    <source>
        <dbReference type="EMBL" id="MDN3620016.1"/>
    </source>
</evidence>
<dbReference type="InterPro" id="IPR013320">
    <property type="entry name" value="ConA-like_dom_sf"/>
</dbReference>
<dbReference type="InterPro" id="IPR000757">
    <property type="entry name" value="Beta-glucanase-like"/>
</dbReference>
<evidence type="ECO:0000256" key="3">
    <source>
        <dbReference type="ARBA" id="ARBA00022737"/>
    </source>
</evidence>
<comment type="similarity">
    <text evidence="1">Belongs to the glycosyl hydrolase 16 family.</text>
</comment>
<protein>
    <submittedName>
        <fullName evidence="6">T9SS type A sorting domain-containing protein</fullName>
    </submittedName>
</protein>
<dbReference type="SUPFAM" id="SSF141072">
    <property type="entry name" value="CalX-like"/>
    <property type="match status" value="1"/>
</dbReference>
<dbReference type="InterPro" id="IPR003644">
    <property type="entry name" value="Calx_beta"/>
</dbReference>
<dbReference type="Pfam" id="PF03160">
    <property type="entry name" value="Calx-beta"/>
    <property type="match status" value="1"/>
</dbReference>
<organism evidence="6 7">
    <name type="scientific">Polaribacter sejongensis</name>
    <dbReference type="NCBI Taxonomy" id="985043"/>
    <lineage>
        <taxon>Bacteria</taxon>
        <taxon>Pseudomonadati</taxon>
        <taxon>Bacteroidota</taxon>
        <taxon>Flavobacteriia</taxon>
        <taxon>Flavobacteriales</taxon>
        <taxon>Flavobacteriaceae</taxon>
    </lineage>
</organism>
<dbReference type="PANTHER" id="PTHR10963:SF55">
    <property type="entry name" value="GLYCOSIDE HYDROLASE FAMILY 16 PROTEIN"/>
    <property type="match status" value="1"/>
</dbReference>
<reference evidence="6 7" key="1">
    <citation type="journal article" date="2014" name="Int. J. Syst. Evol. Microbiol.">
        <title>Complete genome sequence of Corynebacterium casei LMG S-19264T (=DSM 44701T), isolated from a smear-ripened cheese.</title>
        <authorList>
            <consortium name="US DOE Joint Genome Institute (JGI-PGF)"/>
            <person name="Walter F."/>
            <person name="Albersmeier A."/>
            <person name="Kalinowski J."/>
            <person name="Ruckert C."/>
        </authorList>
    </citation>
    <scope>NUCLEOTIDE SEQUENCE [LARGE SCALE GENOMIC DNA]</scope>
    <source>
        <strain evidence="6 7">CECT 8670</strain>
    </source>
</reference>
<dbReference type="InterPro" id="IPR026444">
    <property type="entry name" value="Secre_tail"/>
</dbReference>
<evidence type="ECO:0000313" key="7">
    <source>
        <dbReference type="Proteomes" id="UP001228636"/>
    </source>
</evidence>
<dbReference type="Pfam" id="PF18962">
    <property type="entry name" value="Por_Secre_tail"/>
    <property type="match status" value="1"/>
</dbReference>
<sequence>MMISLWGFTINGQTLPFSDPQNTGDWILNTDISDEFESATINEDQWLIQGRNGKYQSNFIGRVPAQFSTDNAILEDGKLKILTKWEPDYPFTKDNSGNQLGVYNGVSKPITTAAVISKKQFQYGYMEIKSKAANAEITSAFWTTGPGPGKPGGAAELDMFEMFGGHKTNDAWKKRLKLNIISWDPSNEIFKEQKELGKIGTTHTRNIQAANNTADDFHVYGFEWTAEYIKVYIDGVLHPDGTILKSVLTKNGAEPDRWVTDVPSWIWFDSETFPWLGLPDASDLQTPAEYQIEYIRVWQKQTGEISIIGTTDAIEGTTDGSFKVALPNGEIATEDINITYSVGGSATEGTDYTTIPRTVTIASGTNSSEIIIDAVEDGIDEDLETVSIALQSSSSKTVDTTAASITVSDFIASTVLTAGDIAIIGWKAGSGKLAFMLLKDISATTKLSISNRSWSNASNGFIGDFTVDDIWTWTAGSEYKTGDIFMLDSDGQIKQVVDNTEVVVGTTAHDYTGKVDQTSDGDFDISVNGEGILIFQADPFALPTNGNSTAWITGINTSQGWGVGGGNSYSELPSALTNGINANSVGEKHDFGVYKGALSGTPAQLRASINNASNWIFSEDTTYNLWSFNKTINDTAGDIGIAGTLLVSTLSKGQFTIFPNPANEELSINFGEAQQTLEIEIFAALGKSVKKVKESNVLNSKLSVSNLSSGIYFLSITSENTKQTKKIIIK</sequence>
<dbReference type="InterPro" id="IPR050546">
    <property type="entry name" value="Glycosyl_Hydrlase_16"/>
</dbReference>
<dbReference type="PANTHER" id="PTHR10963">
    <property type="entry name" value="GLYCOSYL HYDROLASE-RELATED"/>
    <property type="match status" value="1"/>
</dbReference>
<accession>A0AAJ1QXH8</accession>
<dbReference type="EMBL" id="JAUFQH010000008">
    <property type="protein sequence ID" value="MDN3620016.1"/>
    <property type="molecule type" value="Genomic_DNA"/>
</dbReference>
<dbReference type="AlphaFoldDB" id="A0AAJ1QXH8"/>
<dbReference type="GO" id="GO:0004553">
    <property type="term" value="F:hydrolase activity, hydrolyzing O-glycosyl compounds"/>
    <property type="evidence" value="ECO:0007669"/>
    <property type="project" value="InterPro"/>
</dbReference>
<keyword evidence="4" id="KW-0106">Calcium</keyword>
<evidence type="ECO:0000256" key="1">
    <source>
        <dbReference type="ARBA" id="ARBA00006865"/>
    </source>
</evidence>
<evidence type="ECO:0000256" key="2">
    <source>
        <dbReference type="ARBA" id="ARBA00022729"/>
    </source>
</evidence>
<dbReference type="SUPFAM" id="SSF49899">
    <property type="entry name" value="Concanavalin A-like lectins/glucanases"/>
    <property type="match status" value="1"/>
</dbReference>
<comment type="caution">
    <text evidence="6">The sequence shown here is derived from an EMBL/GenBank/DDBJ whole genome shotgun (WGS) entry which is preliminary data.</text>
</comment>